<proteinExistence type="predicted"/>
<evidence type="ECO:0000256" key="2">
    <source>
        <dbReference type="ARBA" id="ARBA00022801"/>
    </source>
</evidence>
<dbReference type="Pfam" id="PF00293">
    <property type="entry name" value="NUDIX"/>
    <property type="match status" value="1"/>
</dbReference>
<dbReference type="InterPro" id="IPR000086">
    <property type="entry name" value="NUDIX_hydrolase_dom"/>
</dbReference>
<keyword evidence="5" id="KW-1185">Reference proteome</keyword>
<dbReference type="PROSITE" id="PS51462">
    <property type="entry name" value="NUDIX"/>
    <property type="match status" value="1"/>
</dbReference>
<dbReference type="InterPro" id="IPR015797">
    <property type="entry name" value="NUDIX_hydrolase-like_dom_sf"/>
</dbReference>
<dbReference type="PROSITE" id="PS00893">
    <property type="entry name" value="NUDIX_BOX"/>
    <property type="match status" value="1"/>
</dbReference>
<evidence type="ECO:0000256" key="1">
    <source>
        <dbReference type="ARBA" id="ARBA00001946"/>
    </source>
</evidence>
<evidence type="ECO:0000259" key="3">
    <source>
        <dbReference type="PROSITE" id="PS51462"/>
    </source>
</evidence>
<dbReference type="RefSeq" id="WP_220749903.1">
    <property type="nucleotide sequence ID" value="NZ_BPFH01000006.1"/>
</dbReference>
<feature type="domain" description="Nudix hydrolase" evidence="3">
    <location>
        <begin position="48"/>
        <end position="178"/>
    </location>
</feature>
<evidence type="ECO:0000313" key="5">
    <source>
        <dbReference type="Proteomes" id="UP000786693"/>
    </source>
</evidence>
<comment type="caution">
    <text evidence="4">The sequence shown here is derived from an EMBL/GenBank/DDBJ whole genome shotgun (WGS) entry which is preliminary data.</text>
</comment>
<reference evidence="4 5" key="1">
    <citation type="submission" date="2021-05" db="EMBL/GenBank/DDBJ databases">
        <title>Bacteria Genome sequencing.</title>
        <authorList>
            <person name="Takabe Y."/>
            <person name="Nakajima Y."/>
            <person name="Suzuki S."/>
            <person name="Shiozaki T."/>
        </authorList>
    </citation>
    <scope>NUCLEOTIDE SEQUENCE [LARGE SCALE GENOMIC DNA]</scope>
    <source>
        <strain evidence="4 5">AI_62</strain>
    </source>
</reference>
<dbReference type="InterPro" id="IPR020084">
    <property type="entry name" value="NUDIX_hydrolase_CS"/>
</dbReference>
<dbReference type="Proteomes" id="UP000786693">
    <property type="component" value="Unassembled WGS sequence"/>
</dbReference>
<dbReference type="PANTHER" id="PTHR43736">
    <property type="entry name" value="ADP-RIBOSE PYROPHOSPHATASE"/>
    <property type="match status" value="1"/>
</dbReference>
<dbReference type="Gene3D" id="3.90.79.10">
    <property type="entry name" value="Nucleoside Triphosphate Pyrophosphohydrolase"/>
    <property type="match status" value="1"/>
</dbReference>
<name>A0ABQ4NPR7_9RHOB</name>
<dbReference type="PANTHER" id="PTHR43736:SF1">
    <property type="entry name" value="DIHYDRONEOPTERIN TRIPHOSPHATE DIPHOSPHATASE"/>
    <property type="match status" value="1"/>
</dbReference>
<keyword evidence="2" id="KW-0378">Hydrolase</keyword>
<evidence type="ECO:0000313" key="4">
    <source>
        <dbReference type="EMBL" id="GIT96403.1"/>
    </source>
</evidence>
<gene>
    <name evidence="4" type="ORF">JANAI62_30260</name>
</gene>
<comment type="cofactor">
    <cofactor evidence="1">
        <name>Mg(2+)</name>
        <dbReference type="ChEBI" id="CHEBI:18420"/>
    </cofactor>
</comment>
<accession>A0ABQ4NPR7</accession>
<dbReference type="SUPFAM" id="SSF55811">
    <property type="entry name" value="Nudix"/>
    <property type="match status" value="1"/>
</dbReference>
<organism evidence="4 5">
    <name type="scientific">Jannaschia pagri</name>
    <dbReference type="NCBI Taxonomy" id="2829797"/>
    <lineage>
        <taxon>Bacteria</taxon>
        <taxon>Pseudomonadati</taxon>
        <taxon>Pseudomonadota</taxon>
        <taxon>Alphaproteobacteria</taxon>
        <taxon>Rhodobacterales</taxon>
        <taxon>Roseobacteraceae</taxon>
        <taxon>Jannaschia</taxon>
    </lineage>
</organism>
<dbReference type="EMBL" id="BPFH01000006">
    <property type="protein sequence ID" value="GIT96403.1"/>
    <property type="molecule type" value="Genomic_DNA"/>
</dbReference>
<protein>
    <submittedName>
        <fullName evidence="4">DNA mismatch repair protein MutT</fullName>
    </submittedName>
</protein>
<sequence>MALRSDIRDVIAAIPPGDAREAQDRAQGLAWIDSGAPLFRVQKPATPPRHLVSYFVLIDGDHVLLVDHLNAGLWLPTGGHVNPDEHPADTVRREAAEELGLYDFIVPPSPTFLTITETVGRTRGHTDVSLWYPLCVPRQTALTYDTSEFSSVAWVTRQTLPWDRCDPNLGRFLDKMGL</sequence>